<dbReference type="Proteomes" id="UP000504623">
    <property type="component" value="Unplaced"/>
</dbReference>
<dbReference type="GO" id="GO:0006869">
    <property type="term" value="P:lipid transport"/>
    <property type="evidence" value="ECO:0007669"/>
    <property type="project" value="InterPro"/>
</dbReference>
<evidence type="ECO:0000313" key="3">
    <source>
        <dbReference type="Proteomes" id="UP000504623"/>
    </source>
</evidence>
<keyword evidence="2" id="KW-0175">Coiled coil</keyword>
<comment type="similarity">
    <text evidence="1">Belongs to the apolipoprotein L family.</text>
</comment>
<keyword evidence="3" id="KW-1185">Reference proteome</keyword>
<proteinExistence type="inferred from homology"/>
<dbReference type="RefSeq" id="XP_006865348.1">
    <property type="nucleotide sequence ID" value="XM_006865286.1"/>
</dbReference>
<dbReference type="GeneID" id="102837226"/>
<evidence type="ECO:0000256" key="1">
    <source>
        <dbReference type="ARBA" id="ARBA00010090"/>
    </source>
</evidence>
<evidence type="ECO:0000313" key="4">
    <source>
        <dbReference type="RefSeq" id="XP_006865348.1"/>
    </source>
</evidence>
<dbReference type="GO" id="GO:0042157">
    <property type="term" value="P:lipoprotein metabolic process"/>
    <property type="evidence" value="ECO:0007669"/>
    <property type="project" value="InterPro"/>
</dbReference>
<dbReference type="GO" id="GO:0016020">
    <property type="term" value="C:membrane"/>
    <property type="evidence" value="ECO:0007669"/>
    <property type="project" value="TreeGrafter"/>
</dbReference>
<dbReference type="Pfam" id="PF05461">
    <property type="entry name" value="ApoL"/>
    <property type="match status" value="1"/>
</dbReference>
<evidence type="ECO:0000256" key="2">
    <source>
        <dbReference type="SAM" id="Coils"/>
    </source>
</evidence>
<dbReference type="InterPro" id="IPR008405">
    <property type="entry name" value="ApoL"/>
</dbReference>
<organism evidence="3 4">
    <name type="scientific">Chrysochloris asiatica</name>
    <name type="common">Cape golden mole</name>
    <dbReference type="NCBI Taxonomy" id="185453"/>
    <lineage>
        <taxon>Eukaryota</taxon>
        <taxon>Metazoa</taxon>
        <taxon>Chordata</taxon>
        <taxon>Craniata</taxon>
        <taxon>Vertebrata</taxon>
        <taxon>Euteleostomi</taxon>
        <taxon>Mammalia</taxon>
        <taxon>Eutheria</taxon>
        <taxon>Afrotheria</taxon>
        <taxon>Chrysochloridae</taxon>
        <taxon>Chrysochlorinae</taxon>
        <taxon>Chrysochloris</taxon>
    </lineage>
</organism>
<sequence>MWDLQEDVDVSAEERIFLEEFHLLKYDLEVRISKIHALADHMDTIHETFSKTNIVVNSITLVSGVISILGLALPAATLGGSLVLSAAGKGLQAAAGVTSILTSICEHLHKKKVQAQASSLVPVHSQEDRKAEGKEVSYATAVGQVAYQCRDSIKDVKKNLHAFQRVRAHPHLAAAAKQFLTNGQVSARKSKQIQRAFEGTTLVMVKRARLLGIAKAGLFVSIDLATLLMDWKQLKDGTGSEAAKALRAQAHELEKLLTEVTQLYECLQQQKFLQEKGLINSASEDELYSEGAM</sequence>
<reference evidence="4" key="1">
    <citation type="submission" date="2025-08" db="UniProtKB">
        <authorList>
            <consortium name="RefSeq"/>
        </authorList>
    </citation>
    <scope>IDENTIFICATION</scope>
    <source>
        <tissue evidence="4">Spleen</tissue>
    </source>
</reference>
<dbReference type="PANTHER" id="PTHR14096">
    <property type="entry name" value="APOLIPOPROTEIN L"/>
    <property type="match status" value="1"/>
</dbReference>
<dbReference type="PANTHER" id="PTHR14096:SF7">
    <property type="entry name" value="APOLIPOPROTEIN L6"/>
    <property type="match status" value="1"/>
</dbReference>
<dbReference type="AlphaFoldDB" id="A0A9B0TMQ3"/>
<protein>
    <submittedName>
        <fullName evidence="4">Apolipoprotein L6</fullName>
    </submittedName>
</protein>
<gene>
    <name evidence="4" type="primary">APOL6</name>
</gene>
<feature type="coiled-coil region" evidence="2">
    <location>
        <begin position="243"/>
        <end position="270"/>
    </location>
</feature>
<dbReference type="OrthoDB" id="6146578at2759"/>
<dbReference type="GO" id="GO:0005576">
    <property type="term" value="C:extracellular region"/>
    <property type="evidence" value="ECO:0007669"/>
    <property type="project" value="InterPro"/>
</dbReference>
<accession>A0A9B0TMQ3</accession>
<name>A0A9B0TMQ3_CHRAS</name>
<dbReference type="GO" id="GO:0008289">
    <property type="term" value="F:lipid binding"/>
    <property type="evidence" value="ECO:0007669"/>
    <property type="project" value="InterPro"/>
</dbReference>
<dbReference type="CTD" id="80830"/>